<comment type="caution">
    <text evidence="2">The sequence shown here is derived from an EMBL/GenBank/DDBJ whole genome shotgun (WGS) entry which is preliminary data.</text>
</comment>
<evidence type="ECO:0000256" key="1">
    <source>
        <dbReference type="SAM" id="SignalP"/>
    </source>
</evidence>
<name>A0ABU2BBV3_9CORY</name>
<dbReference type="RefSeq" id="WP_277104488.1">
    <property type="nucleotide sequence ID" value="NZ_BAAAJS010000029.1"/>
</dbReference>
<sequence>MKSKIFSAVLAGALVLGVAPAAQALEEDYYKVQVTKAADGTCTFAKGTVDARRDAELAAKVKAQASRALEIFAINTGLTIEELRLLAAADDFGNALRDKLMALGFMRTQAVNAASRVRQTIRVIDTDPTSDQFFHLPRVVAIDPIDFSGYDAKVAGLKRHLSLIAALDQRDTRSTHRTARQLEVVEYNRWALSANQMFVAMTECDGKSRERLPYLNVDNVGGTLPQGLPAYEEEYKGSWLSAFLWSLGFPGAVMDESGNVVLEDPIPGDAYSEFHHRVAVMIVNGVKGLFKILSALSSPLSSLGAKA</sequence>
<accession>A0ABU2BBV3</accession>
<dbReference type="Proteomes" id="UP001183619">
    <property type="component" value="Unassembled WGS sequence"/>
</dbReference>
<gene>
    <name evidence="2" type="ORF">J2S37_002608</name>
</gene>
<organism evidence="2 3">
    <name type="scientific">Corynebacterium felinum</name>
    <dbReference type="NCBI Taxonomy" id="131318"/>
    <lineage>
        <taxon>Bacteria</taxon>
        <taxon>Bacillati</taxon>
        <taxon>Actinomycetota</taxon>
        <taxon>Actinomycetes</taxon>
        <taxon>Mycobacteriales</taxon>
        <taxon>Corynebacteriaceae</taxon>
        <taxon>Corynebacterium</taxon>
    </lineage>
</organism>
<feature type="chain" id="PRO_5045960660" evidence="1">
    <location>
        <begin position="25"/>
        <end position="307"/>
    </location>
</feature>
<feature type="signal peptide" evidence="1">
    <location>
        <begin position="1"/>
        <end position="24"/>
    </location>
</feature>
<proteinExistence type="predicted"/>
<evidence type="ECO:0000313" key="2">
    <source>
        <dbReference type="EMBL" id="MDR7356070.1"/>
    </source>
</evidence>
<keyword evidence="1" id="KW-0732">Signal</keyword>
<protein>
    <submittedName>
        <fullName evidence="2">Low-complexity protein</fullName>
    </submittedName>
</protein>
<dbReference type="EMBL" id="JAVDYF010000001">
    <property type="protein sequence ID" value="MDR7356070.1"/>
    <property type="molecule type" value="Genomic_DNA"/>
</dbReference>
<reference evidence="2 3" key="1">
    <citation type="submission" date="2023-07" db="EMBL/GenBank/DDBJ databases">
        <title>Sequencing the genomes of 1000 actinobacteria strains.</title>
        <authorList>
            <person name="Klenk H.-P."/>
        </authorList>
    </citation>
    <scope>NUCLEOTIDE SEQUENCE [LARGE SCALE GENOMIC DNA]</scope>
    <source>
        <strain evidence="2 3">DSM 44508</strain>
    </source>
</reference>
<keyword evidence="3" id="KW-1185">Reference proteome</keyword>
<evidence type="ECO:0000313" key="3">
    <source>
        <dbReference type="Proteomes" id="UP001183619"/>
    </source>
</evidence>